<dbReference type="InterPro" id="IPR033113">
    <property type="entry name" value="PLA2_histidine"/>
</dbReference>
<comment type="subcellular location">
    <subcellularLocation>
        <location evidence="1">Secreted</location>
    </subcellularLocation>
</comment>
<dbReference type="GO" id="GO:0005576">
    <property type="term" value="C:extracellular region"/>
    <property type="evidence" value="ECO:0007669"/>
    <property type="project" value="UniProtKB-SubCell"/>
</dbReference>
<evidence type="ECO:0000256" key="1">
    <source>
        <dbReference type="ARBA" id="ARBA00004613"/>
    </source>
</evidence>
<dbReference type="SUPFAM" id="SSF48619">
    <property type="entry name" value="Phospholipase A2, PLA2"/>
    <property type="match status" value="1"/>
</dbReference>
<dbReference type="CDD" id="cd00618">
    <property type="entry name" value="PLA2_like"/>
    <property type="match status" value="1"/>
</dbReference>
<dbReference type="InterPro" id="IPR036444">
    <property type="entry name" value="PLipase_A2_dom_sf"/>
</dbReference>
<dbReference type="Gene3D" id="1.20.90.10">
    <property type="entry name" value="Phospholipase A2 domain"/>
    <property type="match status" value="1"/>
</dbReference>
<sequence length="264" mass="29982">MEIKQLLMTLENQTYFSKLSPKEKELIIQALTYLNEEKAFESAPVEEKGYNYEYTFIDDETDKEQTVIQLSQYFKFRKDLYVQLLKTEDKDKDPTYLVKVVTLIADKGEKLSAESGENLKTIVVFMDGEFLAEHETPTSDTELTLPNEEEEEVDNNSESKEDAHVLSGWGLPCIQNGCCSFRYNGVGKLYRYKWCGANCGSGTPINALDRCCKAHDECYSYYSKYPTRCGCDRVLISCASKTDNAGTTRIIAAFRAKMFAKGCS</sequence>
<geneLocation type="plasmid" evidence="4">
    <name>pBS72</name>
</geneLocation>
<feature type="region of interest" description="Disordered" evidence="3">
    <location>
        <begin position="135"/>
        <end position="158"/>
    </location>
</feature>
<name>A0A1J0AKU4_BACIU</name>
<dbReference type="AlphaFoldDB" id="A0A1J0AKU4"/>
<evidence type="ECO:0000256" key="2">
    <source>
        <dbReference type="ARBA" id="ARBA00022525"/>
    </source>
</evidence>
<reference evidence="4" key="2">
    <citation type="journal article" date="2003" name="Plasmid">
        <title>Bacillus subtilis soil isolates: plasmid replicon analysis and construction of a new theta-replicating vector.</title>
        <authorList>
            <person name="Titok M.A."/>
            <person name="Chapuis J."/>
            <person name="Selezneva Y.V."/>
            <person name="Lagodich A.V."/>
            <person name="Prokulevich V.A."/>
            <person name="Ehrlich S.D."/>
            <person name="Janniere L."/>
        </authorList>
    </citation>
    <scope>NUCLEOTIDE SEQUENCE</scope>
    <source>
        <strain evidence="4">72</strain>
        <plasmid evidence="4">pBS72</plasmid>
    </source>
</reference>
<reference evidence="4" key="3">
    <citation type="journal article" date="2004" name="Mol. Biol. (Mosk.)">
        <title>The replication system of plasmids from Bacillus subtilis environmental isolates.</title>
        <authorList>
            <person name="Lagodich A.V."/>
            <person name="Shtaniuk Iu.V."/>
            <person name="Prozorov A.A."/>
            <person name="Titok M.A."/>
        </authorList>
    </citation>
    <scope>NUCLEOTIDE SEQUENCE</scope>
    <source>
        <strain evidence="4">72</strain>
        <plasmid evidence="4">pBS72</plasmid>
    </source>
</reference>
<evidence type="ECO:0000313" key="4">
    <source>
        <dbReference type="EMBL" id="APB62361.1"/>
    </source>
</evidence>
<keyword evidence="4" id="KW-0614">Plasmid</keyword>
<dbReference type="GO" id="GO:0004623">
    <property type="term" value="F:phospholipase A2 activity"/>
    <property type="evidence" value="ECO:0007669"/>
    <property type="project" value="InterPro"/>
</dbReference>
<dbReference type="EMBL" id="KX711616">
    <property type="protein sequence ID" value="APB62361.1"/>
    <property type="molecule type" value="Genomic_DNA"/>
</dbReference>
<reference evidence="4" key="1">
    <citation type="journal article" date="2002" name="Mikrobiologiia">
        <title>Soil strain of Bacillus subtilis harboring a large plasmid that mediates high-frequency conjugal mobilization.</title>
        <authorList>
            <person name="Lotareva O.V."/>
            <person name="Poluektova E.U."/>
            <person name="Titok M.A."/>
            <person name="Prozorov A.A."/>
        </authorList>
    </citation>
    <scope>NUCLEOTIDE SEQUENCE</scope>
    <source>
        <strain evidence="4">72</strain>
        <plasmid evidence="4">pBS72</plasmid>
    </source>
</reference>
<protein>
    <submittedName>
        <fullName evidence="4">Uncharacterized protein</fullName>
    </submittedName>
</protein>
<evidence type="ECO:0000256" key="3">
    <source>
        <dbReference type="SAM" id="MobiDB-lite"/>
    </source>
</evidence>
<dbReference type="GO" id="GO:0050482">
    <property type="term" value="P:arachidonate secretion"/>
    <property type="evidence" value="ECO:0007669"/>
    <property type="project" value="InterPro"/>
</dbReference>
<dbReference type="PROSITE" id="PS00118">
    <property type="entry name" value="PA2_HIS"/>
    <property type="match status" value="1"/>
</dbReference>
<keyword evidence="2" id="KW-0964">Secreted</keyword>
<proteinExistence type="predicted"/>
<organism evidence="4">
    <name type="scientific">Bacillus subtilis</name>
    <dbReference type="NCBI Taxonomy" id="1423"/>
    <lineage>
        <taxon>Bacteria</taxon>
        <taxon>Bacillati</taxon>
        <taxon>Bacillota</taxon>
        <taxon>Bacilli</taxon>
        <taxon>Bacillales</taxon>
        <taxon>Bacillaceae</taxon>
        <taxon>Bacillus</taxon>
    </lineage>
</organism>
<dbReference type="RefSeq" id="WP_172688849.1">
    <property type="nucleotide sequence ID" value="NZ_KX711616.1"/>
</dbReference>
<accession>A0A1J0AKU4</accession>
<gene>
    <name evidence="4" type="ORF">pBS72_0920</name>
</gene>
<reference evidence="4" key="4">
    <citation type="journal article" date="2006" name="Microbiology">
        <title>The replicative polymerases PolC and DnaE are required for theta replication of the Bacillus subtilis plasmid pBS72.</title>
        <authorList>
            <person name="Titok M."/>
            <person name="Suski C."/>
            <person name="Dalmais B."/>
            <person name="Ehrlich S.D."/>
            <person name="Janniere L."/>
        </authorList>
    </citation>
    <scope>NUCLEOTIDE SEQUENCE</scope>
    <source>
        <strain evidence="4">72</strain>
        <plasmid evidence="4">pBS72</plasmid>
    </source>
</reference>
<reference evidence="4" key="5">
    <citation type="submission" date="2016-08" db="EMBL/GenBank/DDBJ databases">
        <authorList>
            <person name="Satsunkevich N.E."/>
            <person name="Valentovich L.N."/>
            <person name="Kolomiets E.I."/>
            <person name="Titok M.A."/>
        </authorList>
    </citation>
    <scope>NUCLEOTIDE SEQUENCE</scope>
    <source>
        <strain evidence="4">72</strain>
        <plasmid evidence="4">pBS72</plasmid>
    </source>
</reference>
<dbReference type="GO" id="GO:0006644">
    <property type="term" value="P:phospholipid metabolic process"/>
    <property type="evidence" value="ECO:0007669"/>
    <property type="project" value="InterPro"/>
</dbReference>